<gene>
    <name evidence="2" type="ORF">PLEPLA_LOCUS19496</name>
</gene>
<comment type="caution">
    <text evidence="2">The sequence shown here is derived from an EMBL/GenBank/DDBJ whole genome shotgun (WGS) entry which is preliminary data.</text>
</comment>
<dbReference type="AlphaFoldDB" id="A0A9N7UG65"/>
<dbReference type="EMBL" id="CADEAL010001336">
    <property type="protein sequence ID" value="CAB1431439.1"/>
    <property type="molecule type" value="Genomic_DNA"/>
</dbReference>
<dbReference type="Proteomes" id="UP001153269">
    <property type="component" value="Unassembled WGS sequence"/>
</dbReference>
<organism evidence="2 3">
    <name type="scientific">Pleuronectes platessa</name>
    <name type="common">European plaice</name>
    <dbReference type="NCBI Taxonomy" id="8262"/>
    <lineage>
        <taxon>Eukaryota</taxon>
        <taxon>Metazoa</taxon>
        <taxon>Chordata</taxon>
        <taxon>Craniata</taxon>
        <taxon>Vertebrata</taxon>
        <taxon>Euteleostomi</taxon>
        <taxon>Actinopterygii</taxon>
        <taxon>Neopterygii</taxon>
        <taxon>Teleostei</taxon>
        <taxon>Neoteleostei</taxon>
        <taxon>Acanthomorphata</taxon>
        <taxon>Carangaria</taxon>
        <taxon>Pleuronectiformes</taxon>
        <taxon>Pleuronectoidei</taxon>
        <taxon>Pleuronectidae</taxon>
        <taxon>Pleuronectes</taxon>
    </lineage>
</organism>
<feature type="compositionally biased region" description="Polar residues" evidence="1">
    <location>
        <begin position="93"/>
        <end position="106"/>
    </location>
</feature>
<evidence type="ECO:0000313" key="3">
    <source>
        <dbReference type="Proteomes" id="UP001153269"/>
    </source>
</evidence>
<accession>A0A9N7UG65</accession>
<keyword evidence="3" id="KW-1185">Reference proteome</keyword>
<reference evidence="2" key="1">
    <citation type="submission" date="2020-03" db="EMBL/GenBank/DDBJ databases">
        <authorList>
            <person name="Weist P."/>
        </authorList>
    </citation>
    <scope>NUCLEOTIDE SEQUENCE</scope>
</reference>
<evidence type="ECO:0000313" key="2">
    <source>
        <dbReference type="EMBL" id="CAB1431439.1"/>
    </source>
</evidence>
<evidence type="ECO:0000256" key="1">
    <source>
        <dbReference type="SAM" id="MobiDB-lite"/>
    </source>
</evidence>
<sequence>MNNKPHRSCLTDANLHSILSVSTAQSLAPNINELAARKRCQTSGSGTSLKTLVHAHKVLGAGWLQHTTSFHSADWHWCPHARAAGNYPEGGRFQTTEGATPASCSSAGRDGSGLRSNTQGRGGGFLARFPGINAYQTRAAEEPGKLKAPVLSYVPITRGMGFSNQGFPPVPPLEQCLASVFGVEVNPLGGKQPTPPSPSSQMVTRLADRSHNCAAQAIAAANNIALLSHWLNSMTIRPDLPADLSEDLTKASSTLPTLSAAVAVAKSRITAWQTHPSVCLA</sequence>
<proteinExistence type="predicted"/>
<name>A0A9N7UG65_PLEPL</name>
<protein>
    <submittedName>
        <fullName evidence="2">Uncharacterized protein</fullName>
    </submittedName>
</protein>
<feature type="region of interest" description="Disordered" evidence="1">
    <location>
        <begin position="89"/>
        <end position="122"/>
    </location>
</feature>